<keyword evidence="1" id="KW-0670">Pyruvate</keyword>
<protein>
    <submittedName>
        <fullName evidence="1">Pyruvate:ferredoxin (Flavodoxin) oxidoreductase</fullName>
    </submittedName>
</protein>
<keyword evidence="2" id="KW-1185">Reference proteome</keyword>
<sequence length="1180" mass="127510">MARKMKTMDGNHAAAHASYAFTDVAAIYPITPSSVMAEATDEWATQGRKNIFGQEVQVTEMQSEAGAAGTVHGSLAAGALTTTYTASQGLLLMIPNLYKIAGEQLPGVFNVSARALASHALSIFGDHSDVYACRQTGCAMLCESSVQEVMDLTAVAHMAAIEGRIPFINFFDGFRTSHEIQKIETWDYEDLKEMVNMDAIDAFRRNALNPNHPCQRGSAQNPDIFFQAREACNPYYDALPAVVQKYMDKVNEKIGTDYKLFNYYGAADAEHVIIAMGSVCDTIDETIDYLTAAGEKVGVVKVRLYRPFSAEALVAAIPESVKRISVLDRTKEPGALGEPLYLDVVAALKGTKFDAVPVFTGRYGLGSKDTTPAQIVAVYHNTEKQKFTIGIEDDVTHLSLECGAPLVTTPEGTINCKFWGLGADGTVGANKNSIKIIGDNTDMYAQAYFDYDSKKSGGVTMSHLRFGKSPIKSTYLIKQANFVACHNPSYINKYNMVQELVDGGTFLLNCPWDAEGLEKHLPGQVKSFIANHGIKFYVIDGIKIGKEIGLGGRINTVLQSAFFKLANIIPEEQAIELMKAAAKATYGRKGDAIVQMNYDAIDAGAKQVVEVAVPESWKDAADEGLVMTHAEGGRKDVVDFVNNIQSKVNAQEGNTLPVSAFKDYVDGTTPSGSSAYEKRGIAVDVPVWQPENCIQCNRCAYVCPHAVIRPVALTEEEAAAAPEGMKTLPMTGMPNYKFAVVMSAYDCTGCGSCANVCPGKKGAKALAMENMEANAGLQKYFDYGVELPAKADVVEKFKENTVKGSQFKQPLLEFSGACAGCGETPYAKLITQLFGDRMYIANATGCSSIWGNSSPSTPYTVNAKGQGPAWGNSLFEDNAEFGYGMLLAQKALRDGLKAKVEDVVANGENEAVKAAGQEWLDTFSSGILNGPATDKLVAALEACGCEKAQAILKDKDFLAKKSQWVFGGDGWAYDIGFGGVDHVLASGQDINVMVFDTEVYSNTGGQSSKSTPTGAVAQFAAGGKEVKKKDMASIAMSYGYVYVAQISMGADFNQTVKAIAEAEAYPGPSLIIAYAPCINHGIKKGMSKAQTEEELAVKCGYWHNFRFNPALKAEGKPAFTLDSKAPEGDYQEFLNGEVRYNSLMRSNPEKAKRLFAKNESEAKERYAYLNKLITLYGSEE</sequence>
<dbReference type="EMBL" id="SRZB01000016">
    <property type="protein sequence ID" value="TGX98536.1"/>
    <property type="molecule type" value="Genomic_DNA"/>
</dbReference>
<comment type="caution">
    <text evidence="1">The sequence shown here is derived from an EMBL/GenBank/DDBJ whole genome shotgun (WGS) entry which is preliminary data.</text>
</comment>
<evidence type="ECO:0000313" key="1">
    <source>
        <dbReference type="EMBL" id="TGX98536.1"/>
    </source>
</evidence>
<gene>
    <name evidence="1" type="primary">nifJ</name>
    <name evidence="1" type="ORF">E5357_08455</name>
</gene>
<proteinExistence type="predicted"/>
<evidence type="ECO:0000313" key="2">
    <source>
        <dbReference type="Proteomes" id="UP000307720"/>
    </source>
</evidence>
<organism evidence="1 2">
    <name type="scientific">Hominisplanchenecus murintestinalis</name>
    <dbReference type="NCBI Taxonomy" id="2941517"/>
    <lineage>
        <taxon>Bacteria</taxon>
        <taxon>Bacillati</taxon>
        <taxon>Bacillota</taxon>
        <taxon>Clostridia</taxon>
        <taxon>Lachnospirales</taxon>
        <taxon>Lachnospiraceae</taxon>
        <taxon>Hominisplanchenecus</taxon>
    </lineage>
</organism>
<name>A0AC61R0D4_9FIRM</name>
<reference evidence="1" key="1">
    <citation type="submission" date="2019-04" db="EMBL/GenBank/DDBJ databases">
        <title>Microbes associate with the intestines of laboratory mice.</title>
        <authorList>
            <person name="Navarre W."/>
            <person name="Wong E."/>
            <person name="Huang K."/>
            <person name="Tropini C."/>
            <person name="Ng K."/>
            <person name="Yu B."/>
        </authorList>
    </citation>
    <scope>NUCLEOTIDE SEQUENCE</scope>
    <source>
        <strain evidence="1">NM72_1-8</strain>
    </source>
</reference>
<accession>A0AC61R0D4</accession>
<dbReference type="Proteomes" id="UP000307720">
    <property type="component" value="Unassembled WGS sequence"/>
</dbReference>